<accession>A0A437A0P9</accession>
<protein>
    <recommendedName>
        <fullName evidence="2">Prokaryotic-type class I peptide chain release factors domain-containing protein</fullName>
    </recommendedName>
</protein>
<gene>
    <name evidence="3" type="ORF">DFL_006289</name>
</gene>
<evidence type="ECO:0000313" key="4">
    <source>
        <dbReference type="Proteomes" id="UP000283090"/>
    </source>
</evidence>
<evidence type="ECO:0000256" key="1">
    <source>
        <dbReference type="SAM" id="MobiDB-lite"/>
    </source>
</evidence>
<keyword evidence="4" id="KW-1185">Reference proteome</keyword>
<dbReference type="GO" id="GO:0070126">
    <property type="term" value="P:mitochondrial translational termination"/>
    <property type="evidence" value="ECO:0007669"/>
    <property type="project" value="TreeGrafter"/>
</dbReference>
<sequence>MRGFSSSFNLRSSSQQEKDDKYDEEDLDWARSWISEANVNKKIAKLPPSIGVITFSRSSGPGGQNVNKVNSKATLRVPLDKLGLHIPRVFFEALKSKGSKYLTDGGDMVISSDSCRSQLTNTKDCWAKLYQAVINSVRIPGKTSQGQRKRVKRLMQISDAKTRDLKSKLSKRKADRRGGPVGEW</sequence>
<dbReference type="AlphaFoldDB" id="A0A437A0P9"/>
<dbReference type="GO" id="GO:0016150">
    <property type="term" value="F:translation release factor activity, codon nonspecific"/>
    <property type="evidence" value="ECO:0007669"/>
    <property type="project" value="TreeGrafter"/>
</dbReference>
<feature type="domain" description="Prokaryotic-type class I peptide chain release factors" evidence="2">
    <location>
        <begin position="51"/>
        <end position="166"/>
    </location>
</feature>
<dbReference type="PANTHER" id="PTHR11075">
    <property type="entry name" value="PEPTIDE CHAIN RELEASE FACTOR"/>
    <property type="match status" value="1"/>
</dbReference>
<dbReference type="InterPro" id="IPR000352">
    <property type="entry name" value="Pep_chain_release_fac_I"/>
</dbReference>
<dbReference type="GO" id="GO:0005762">
    <property type="term" value="C:mitochondrial large ribosomal subunit"/>
    <property type="evidence" value="ECO:0007669"/>
    <property type="project" value="TreeGrafter"/>
</dbReference>
<feature type="region of interest" description="Disordered" evidence="1">
    <location>
        <begin position="1"/>
        <end position="23"/>
    </location>
</feature>
<name>A0A437A0P9_ARTFL</name>
<dbReference type="InterPro" id="IPR052104">
    <property type="entry name" value="Mito_Release_Factor_mL62"/>
</dbReference>
<comment type="caution">
    <text evidence="3">The sequence shown here is derived from an EMBL/GenBank/DDBJ whole genome shotgun (WGS) entry which is preliminary data.</text>
</comment>
<dbReference type="SUPFAM" id="SSF110916">
    <property type="entry name" value="Peptidyl-tRNA hydrolase domain-like"/>
    <property type="match status" value="1"/>
</dbReference>
<evidence type="ECO:0000313" key="3">
    <source>
        <dbReference type="EMBL" id="RVD84543.1"/>
    </source>
</evidence>
<dbReference type="GeneID" id="93588600"/>
<reference evidence="3 4" key="1">
    <citation type="submission" date="2019-01" db="EMBL/GenBank/DDBJ databases">
        <title>Intercellular communication is required for trap formation in the nematode-trapping fungus Duddingtonia flagrans.</title>
        <authorList>
            <person name="Youssar L."/>
            <person name="Wernet V."/>
            <person name="Hensel N."/>
            <person name="Hildebrandt H.-G."/>
            <person name="Fischer R."/>
        </authorList>
    </citation>
    <scope>NUCLEOTIDE SEQUENCE [LARGE SCALE GENOMIC DNA]</scope>
    <source>
        <strain evidence="3 4">CBS H-5679</strain>
    </source>
</reference>
<evidence type="ECO:0000259" key="2">
    <source>
        <dbReference type="Pfam" id="PF00472"/>
    </source>
</evidence>
<dbReference type="VEuPathDB" id="FungiDB:DFL_006289"/>
<proteinExistence type="predicted"/>
<dbReference type="RefSeq" id="XP_067490087.1">
    <property type="nucleotide sequence ID" value="XM_067635682.1"/>
</dbReference>
<dbReference type="Pfam" id="PF00472">
    <property type="entry name" value="RF-1"/>
    <property type="match status" value="1"/>
</dbReference>
<dbReference type="PANTHER" id="PTHR11075:SF54">
    <property type="entry name" value="LARGE RIBOSOMAL SUBUNIT PROTEIN ML62"/>
    <property type="match status" value="1"/>
</dbReference>
<dbReference type="EMBL" id="SAEB01000007">
    <property type="protein sequence ID" value="RVD84543.1"/>
    <property type="molecule type" value="Genomic_DNA"/>
</dbReference>
<dbReference type="GO" id="GO:0004045">
    <property type="term" value="F:peptidyl-tRNA hydrolase activity"/>
    <property type="evidence" value="ECO:0007669"/>
    <property type="project" value="TreeGrafter"/>
</dbReference>
<feature type="compositionally biased region" description="Low complexity" evidence="1">
    <location>
        <begin position="1"/>
        <end position="14"/>
    </location>
</feature>
<dbReference type="Gene3D" id="3.30.160.20">
    <property type="match status" value="1"/>
</dbReference>
<dbReference type="Proteomes" id="UP000283090">
    <property type="component" value="Unassembled WGS sequence"/>
</dbReference>
<dbReference type="OrthoDB" id="270639at2759"/>
<organism evidence="3 4">
    <name type="scientific">Arthrobotrys flagrans</name>
    <name type="common">Nematode-trapping fungus</name>
    <name type="synonym">Trichothecium flagrans</name>
    <dbReference type="NCBI Taxonomy" id="97331"/>
    <lineage>
        <taxon>Eukaryota</taxon>
        <taxon>Fungi</taxon>
        <taxon>Dikarya</taxon>
        <taxon>Ascomycota</taxon>
        <taxon>Pezizomycotina</taxon>
        <taxon>Orbiliomycetes</taxon>
        <taxon>Orbiliales</taxon>
        <taxon>Orbiliaceae</taxon>
        <taxon>Arthrobotrys</taxon>
    </lineage>
</organism>
<dbReference type="STRING" id="97331.A0A437A0P9"/>
<feature type="region of interest" description="Disordered" evidence="1">
    <location>
        <begin position="161"/>
        <end position="184"/>
    </location>
</feature>